<evidence type="ECO:0000256" key="2">
    <source>
        <dbReference type="ARBA" id="ARBA00012939"/>
    </source>
</evidence>
<dbReference type="InterPro" id="IPR000669">
    <property type="entry name" value="Mannitol_DH"/>
</dbReference>
<organism evidence="9">
    <name type="scientific">Leifsonia sp. NPDC080035</name>
    <dbReference type="NCBI Taxonomy" id="3143936"/>
    <lineage>
        <taxon>Bacteria</taxon>
        <taxon>Bacillati</taxon>
        <taxon>Actinomycetota</taxon>
        <taxon>Actinomycetes</taxon>
        <taxon>Micrococcales</taxon>
        <taxon>Microbacteriaceae</taxon>
        <taxon>Leifsonia</taxon>
    </lineage>
</organism>
<dbReference type="EMBL" id="CP157390">
    <property type="protein sequence ID" value="XBM48943.1"/>
    <property type="molecule type" value="Genomic_DNA"/>
</dbReference>
<dbReference type="PRINTS" id="PR00084">
    <property type="entry name" value="MTLDHDRGNASE"/>
</dbReference>
<feature type="domain" description="Mannitol dehydrogenase N-terminal" evidence="7">
    <location>
        <begin position="17"/>
        <end position="267"/>
    </location>
</feature>
<dbReference type="RefSeq" id="WP_348788864.1">
    <property type="nucleotide sequence ID" value="NZ_CP157390.1"/>
</dbReference>
<dbReference type="SUPFAM" id="SSF51735">
    <property type="entry name" value="NAD(P)-binding Rossmann-fold domains"/>
    <property type="match status" value="1"/>
</dbReference>
<comment type="catalytic activity">
    <reaction evidence="6">
        <text>D-mannitol 1-phosphate + NAD(+) = beta-D-fructose 6-phosphate + NADH + H(+)</text>
        <dbReference type="Rhea" id="RHEA:19661"/>
        <dbReference type="ChEBI" id="CHEBI:15378"/>
        <dbReference type="ChEBI" id="CHEBI:57540"/>
        <dbReference type="ChEBI" id="CHEBI:57634"/>
        <dbReference type="ChEBI" id="CHEBI:57945"/>
        <dbReference type="ChEBI" id="CHEBI:61381"/>
        <dbReference type="EC" id="1.1.1.17"/>
    </reaction>
</comment>
<dbReference type="GO" id="GO:0008926">
    <property type="term" value="F:mannitol-1-phosphate 5-dehydrogenase activity"/>
    <property type="evidence" value="ECO:0007669"/>
    <property type="project" value="UniProtKB-EC"/>
</dbReference>
<dbReference type="Gene3D" id="1.10.1040.10">
    <property type="entry name" value="N-(1-d-carboxylethyl)-l-norvaline Dehydrogenase, domain 2"/>
    <property type="match status" value="1"/>
</dbReference>
<dbReference type="PANTHER" id="PTHR43362:SF1">
    <property type="entry name" value="MANNITOL DEHYDROGENASE 2-RELATED"/>
    <property type="match status" value="1"/>
</dbReference>
<protein>
    <recommendedName>
        <fullName evidence="3">Mannitol-1-phosphate 5-dehydrogenase</fullName>
        <ecNumber evidence="2">1.1.1.17</ecNumber>
    </recommendedName>
</protein>
<dbReference type="Pfam" id="PF08125">
    <property type="entry name" value="Mannitol_dh_C"/>
    <property type="match status" value="1"/>
</dbReference>
<evidence type="ECO:0000313" key="9">
    <source>
        <dbReference type="EMBL" id="XBM48943.1"/>
    </source>
</evidence>
<dbReference type="InterPro" id="IPR050988">
    <property type="entry name" value="Mannitol_DH/Oxidoreductase"/>
</dbReference>
<evidence type="ECO:0000259" key="7">
    <source>
        <dbReference type="Pfam" id="PF01232"/>
    </source>
</evidence>
<keyword evidence="5" id="KW-0520">NAD</keyword>
<dbReference type="GO" id="GO:0019594">
    <property type="term" value="P:mannitol metabolic process"/>
    <property type="evidence" value="ECO:0007669"/>
    <property type="project" value="InterPro"/>
</dbReference>
<dbReference type="SUPFAM" id="SSF48179">
    <property type="entry name" value="6-phosphogluconate dehydrogenase C-terminal domain-like"/>
    <property type="match status" value="1"/>
</dbReference>
<dbReference type="PROSITE" id="PS00974">
    <property type="entry name" value="MANNITOL_DHGENASE"/>
    <property type="match status" value="1"/>
</dbReference>
<dbReference type="PANTHER" id="PTHR43362">
    <property type="entry name" value="MANNITOL DEHYDROGENASE DSF1-RELATED"/>
    <property type="match status" value="1"/>
</dbReference>
<dbReference type="InterPro" id="IPR036291">
    <property type="entry name" value="NAD(P)-bd_dom_sf"/>
</dbReference>
<dbReference type="InterPro" id="IPR023027">
    <property type="entry name" value="Mannitol_DH_CS"/>
</dbReference>
<dbReference type="AlphaFoldDB" id="A0AAU7GFN4"/>
<dbReference type="EC" id="1.1.1.17" evidence="2"/>
<name>A0AAU7GFN4_9MICO</name>
<evidence type="ECO:0000256" key="3">
    <source>
        <dbReference type="ARBA" id="ARBA00016219"/>
    </source>
</evidence>
<dbReference type="InterPro" id="IPR008927">
    <property type="entry name" value="6-PGluconate_DH-like_C_sf"/>
</dbReference>
<dbReference type="Pfam" id="PF01232">
    <property type="entry name" value="Mannitol_dh"/>
    <property type="match status" value="1"/>
</dbReference>
<dbReference type="Gene3D" id="3.40.50.720">
    <property type="entry name" value="NAD(P)-binding Rossmann-like Domain"/>
    <property type="match status" value="1"/>
</dbReference>
<evidence type="ECO:0000256" key="5">
    <source>
        <dbReference type="ARBA" id="ARBA00023027"/>
    </source>
</evidence>
<accession>A0AAU7GFN4</accession>
<comment type="similarity">
    <text evidence="1">Belongs to the mannitol dehydrogenase family.</text>
</comment>
<feature type="domain" description="Mannitol dehydrogenase C-terminal" evidence="8">
    <location>
        <begin position="276"/>
        <end position="456"/>
    </location>
</feature>
<dbReference type="InterPro" id="IPR013131">
    <property type="entry name" value="Mannitol_DH_N"/>
</dbReference>
<gene>
    <name evidence="9" type="ORF">AAME72_03555</name>
</gene>
<dbReference type="InterPro" id="IPR013118">
    <property type="entry name" value="Mannitol_DH_C"/>
</dbReference>
<proteinExistence type="inferred from homology"/>
<evidence type="ECO:0000259" key="8">
    <source>
        <dbReference type="Pfam" id="PF08125"/>
    </source>
</evidence>
<keyword evidence="4 9" id="KW-0560">Oxidoreductase</keyword>
<dbReference type="InterPro" id="IPR013328">
    <property type="entry name" value="6PGD_dom2"/>
</dbReference>
<sequence>MTAHASPVPDRTGLTPGIAHIGVGNFHRSHQAMYLDRLLRQGGAREWGIVGVGLLPGDARMAEVLRAQDFTYTLVELAGDGSRTATSIGSIVDVVHAPTDPEAVLELLASPRIRIVSLTITEGGYNTSDVTGEFDTTDAAVRADVGADHPRTVFGVIAAGLHRRRRRGVPPFTVASCDNILGNGDTARRALVAFARLAYDDGFADWIDAEVAFPNSMVDRITPVTGDTERALVRETFGIDDAWPVVCEPFAQWVFEDRFPLGRPEWELVGAQPVDDVAPYELMKLRLLNGSHQAMAYLGLLRGHTYVHEAMGDPAVTDLIDRWMDEAAATLPPVAGVDIPAYRAQLRERFANPYIRDTLERLATDASDRIPKFVLGAARERAHSGLPSPAAATIAATWAALLASGRQLPDRQAERISAAVADAATAPERFLDQPDWFGELADEPEFVAAFVRAYRECRG</sequence>
<reference evidence="9" key="1">
    <citation type="submission" date="2024-05" db="EMBL/GenBank/DDBJ databases">
        <title>The Natural Products Discovery Center: Release of the First 8490 Sequenced Strains for Exploring Actinobacteria Biosynthetic Diversity.</title>
        <authorList>
            <person name="Kalkreuter E."/>
            <person name="Kautsar S.A."/>
            <person name="Yang D."/>
            <person name="Bader C.D."/>
            <person name="Teijaro C.N."/>
            <person name="Fluegel L."/>
            <person name="Davis C.M."/>
            <person name="Simpson J.R."/>
            <person name="Lauterbach L."/>
            <person name="Steele A.D."/>
            <person name="Gui C."/>
            <person name="Meng S."/>
            <person name="Li G."/>
            <person name="Viehrig K."/>
            <person name="Ye F."/>
            <person name="Su P."/>
            <person name="Kiefer A.F."/>
            <person name="Nichols A."/>
            <person name="Cepeda A.J."/>
            <person name="Yan W."/>
            <person name="Fan B."/>
            <person name="Jiang Y."/>
            <person name="Adhikari A."/>
            <person name="Zheng C.-J."/>
            <person name="Schuster L."/>
            <person name="Cowan T.M."/>
            <person name="Smanski M.J."/>
            <person name="Chevrette M.G."/>
            <person name="de Carvalho L.P.S."/>
            <person name="Shen B."/>
        </authorList>
    </citation>
    <scope>NUCLEOTIDE SEQUENCE</scope>
    <source>
        <strain evidence="9">NPDC080035</strain>
    </source>
</reference>
<evidence type="ECO:0000256" key="4">
    <source>
        <dbReference type="ARBA" id="ARBA00023002"/>
    </source>
</evidence>
<evidence type="ECO:0000256" key="1">
    <source>
        <dbReference type="ARBA" id="ARBA00006541"/>
    </source>
</evidence>
<evidence type="ECO:0000256" key="6">
    <source>
        <dbReference type="ARBA" id="ARBA00048615"/>
    </source>
</evidence>